<organism evidence="1 2">
    <name type="scientific">Trifolium medium</name>
    <dbReference type="NCBI Taxonomy" id="97028"/>
    <lineage>
        <taxon>Eukaryota</taxon>
        <taxon>Viridiplantae</taxon>
        <taxon>Streptophyta</taxon>
        <taxon>Embryophyta</taxon>
        <taxon>Tracheophyta</taxon>
        <taxon>Spermatophyta</taxon>
        <taxon>Magnoliopsida</taxon>
        <taxon>eudicotyledons</taxon>
        <taxon>Gunneridae</taxon>
        <taxon>Pentapetalae</taxon>
        <taxon>rosids</taxon>
        <taxon>fabids</taxon>
        <taxon>Fabales</taxon>
        <taxon>Fabaceae</taxon>
        <taxon>Papilionoideae</taxon>
        <taxon>50 kb inversion clade</taxon>
        <taxon>NPAAA clade</taxon>
        <taxon>Hologalegina</taxon>
        <taxon>IRL clade</taxon>
        <taxon>Trifolieae</taxon>
        <taxon>Trifolium</taxon>
    </lineage>
</organism>
<name>A0A392V039_9FABA</name>
<dbReference type="AlphaFoldDB" id="A0A392V039"/>
<evidence type="ECO:0000313" key="2">
    <source>
        <dbReference type="Proteomes" id="UP000265520"/>
    </source>
</evidence>
<feature type="non-terminal residue" evidence="1">
    <location>
        <position position="1"/>
    </location>
</feature>
<proteinExistence type="predicted"/>
<sequence>IENETVEEMYPLEKPLEKLCIEPCELQTVIGLCLQQSC</sequence>
<dbReference type="Proteomes" id="UP000265520">
    <property type="component" value="Unassembled WGS sequence"/>
</dbReference>
<protein>
    <submittedName>
        <fullName evidence="1">Uncharacterized protein</fullName>
    </submittedName>
</protein>
<comment type="caution">
    <text evidence="1">The sequence shown here is derived from an EMBL/GenBank/DDBJ whole genome shotgun (WGS) entry which is preliminary data.</text>
</comment>
<evidence type="ECO:0000313" key="1">
    <source>
        <dbReference type="EMBL" id="MCI80609.1"/>
    </source>
</evidence>
<gene>
    <name evidence="1" type="ORF">A2U01_0101880</name>
</gene>
<dbReference type="EMBL" id="LXQA010999473">
    <property type="protein sequence ID" value="MCI80609.1"/>
    <property type="molecule type" value="Genomic_DNA"/>
</dbReference>
<accession>A0A392V039</accession>
<keyword evidence="2" id="KW-1185">Reference proteome</keyword>
<reference evidence="1 2" key="1">
    <citation type="journal article" date="2018" name="Front. Plant Sci.">
        <title>Red Clover (Trifolium pratense) and Zigzag Clover (T. medium) - A Picture of Genomic Similarities and Differences.</title>
        <authorList>
            <person name="Dluhosova J."/>
            <person name="Istvanek J."/>
            <person name="Nedelnik J."/>
            <person name="Repkova J."/>
        </authorList>
    </citation>
    <scope>NUCLEOTIDE SEQUENCE [LARGE SCALE GENOMIC DNA]</scope>
    <source>
        <strain evidence="2">cv. 10/8</strain>
        <tissue evidence="1">Leaf</tissue>
    </source>
</reference>